<dbReference type="GO" id="GO:0005730">
    <property type="term" value="C:nucleolus"/>
    <property type="evidence" value="ECO:0007669"/>
    <property type="project" value="InterPro"/>
</dbReference>
<dbReference type="AlphaFoldDB" id="A0AAD7U4P8"/>
<proteinExistence type="predicted"/>
<dbReference type="PANTHER" id="PTHR23216:SF1">
    <property type="entry name" value="NUCLEOLAR AND COILED-BODY PHOSPHOPROTEIN 1"/>
    <property type="match status" value="1"/>
</dbReference>
<feature type="compositionally biased region" description="Acidic residues" evidence="1">
    <location>
        <begin position="150"/>
        <end position="169"/>
    </location>
</feature>
<evidence type="ECO:0000313" key="3">
    <source>
        <dbReference type="EMBL" id="KAJ8496808.1"/>
    </source>
</evidence>
<feature type="compositionally biased region" description="Basic and acidic residues" evidence="1">
    <location>
        <begin position="170"/>
        <end position="188"/>
    </location>
</feature>
<name>A0AAD7U4P8_9APHY</name>
<dbReference type="Pfam" id="PF05022">
    <property type="entry name" value="SRP40_C"/>
    <property type="match status" value="1"/>
</dbReference>
<reference evidence="3" key="1">
    <citation type="submission" date="2022-11" db="EMBL/GenBank/DDBJ databases">
        <title>Genome Sequence of Cubamyces cubensis.</title>
        <authorList>
            <person name="Buettner E."/>
        </authorList>
    </citation>
    <scope>NUCLEOTIDE SEQUENCE</scope>
    <source>
        <strain evidence="3">MPL-01</strain>
    </source>
</reference>
<evidence type="ECO:0000259" key="2">
    <source>
        <dbReference type="Pfam" id="PF05022"/>
    </source>
</evidence>
<feature type="compositionally biased region" description="Low complexity" evidence="1">
    <location>
        <begin position="107"/>
        <end position="117"/>
    </location>
</feature>
<feature type="compositionally biased region" description="Low complexity" evidence="1">
    <location>
        <begin position="196"/>
        <end position="211"/>
    </location>
</feature>
<dbReference type="InterPro" id="IPR007718">
    <property type="entry name" value="Srp40_C"/>
</dbReference>
<dbReference type="Proteomes" id="UP001215151">
    <property type="component" value="Unassembled WGS sequence"/>
</dbReference>
<sequence length="393" mass="41953">MAVQQASVDGNLAATYTYIYSFLLKKEHSKAAEALKKAVKDVVVLKDGMVPDGPSLDVVIKEWKELKEKAASKSSDSSDSDSDSESSSEESSSDSSSDSSDSDSDSDSSSSSSPSPKAKSKAKATIMVQPSKAKSASPARSSKTLSSDASDSDSDSDDSSSSDDDSDGDDEKKSKSKGTEAEKTETKKPKVKKTQESSSDSSSSDSSSSDSSSEDSDSSSSSESSDSDSDSEESDSDSDDEKEKKSETKAKAEAGKDEVKVTKKRRTDEDGASVPTAVTHNARESETPNKSQSATPKPDGKHNGNEKNGKKPRKSNTPFQRVKLEQVKFADERLKDNRFESRGASASDYGAKAARDLIVTRGAGFRKEKNKKKRGSYRGGEITMESHSIKFND</sequence>
<protein>
    <recommendedName>
        <fullName evidence="2">Srp40 C-terminal domain-containing protein</fullName>
    </recommendedName>
</protein>
<feature type="compositionally biased region" description="Low complexity" evidence="1">
    <location>
        <begin position="130"/>
        <end position="149"/>
    </location>
</feature>
<feature type="domain" description="Srp40 C-terminal" evidence="2">
    <location>
        <begin position="318"/>
        <end position="391"/>
    </location>
</feature>
<comment type="caution">
    <text evidence="3">The sequence shown here is derived from an EMBL/GenBank/DDBJ whole genome shotgun (WGS) entry which is preliminary data.</text>
</comment>
<dbReference type="GO" id="GO:0005654">
    <property type="term" value="C:nucleoplasm"/>
    <property type="evidence" value="ECO:0007669"/>
    <property type="project" value="TreeGrafter"/>
</dbReference>
<feature type="region of interest" description="Disordered" evidence="1">
    <location>
        <begin position="365"/>
        <end position="393"/>
    </location>
</feature>
<feature type="compositionally biased region" description="Basic and acidic residues" evidence="1">
    <location>
        <begin position="322"/>
        <end position="341"/>
    </location>
</feature>
<evidence type="ECO:0000256" key="1">
    <source>
        <dbReference type="SAM" id="MobiDB-lite"/>
    </source>
</evidence>
<keyword evidence="4" id="KW-1185">Reference proteome</keyword>
<dbReference type="EMBL" id="JAPEVG010000011">
    <property type="protein sequence ID" value="KAJ8496808.1"/>
    <property type="molecule type" value="Genomic_DNA"/>
</dbReference>
<feature type="compositionally biased region" description="Basic and acidic residues" evidence="1">
    <location>
        <begin position="241"/>
        <end position="269"/>
    </location>
</feature>
<gene>
    <name evidence="3" type="ORF">ONZ51_g903</name>
</gene>
<accession>A0AAD7U4P8</accession>
<feature type="compositionally biased region" description="Acidic residues" evidence="1">
    <location>
        <begin position="225"/>
        <end position="240"/>
    </location>
</feature>
<evidence type="ECO:0000313" key="4">
    <source>
        <dbReference type="Proteomes" id="UP001215151"/>
    </source>
</evidence>
<organism evidence="3 4">
    <name type="scientific">Trametes cubensis</name>
    <dbReference type="NCBI Taxonomy" id="1111947"/>
    <lineage>
        <taxon>Eukaryota</taxon>
        <taxon>Fungi</taxon>
        <taxon>Dikarya</taxon>
        <taxon>Basidiomycota</taxon>
        <taxon>Agaricomycotina</taxon>
        <taxon>Agaricomycetes</taxon>
        <taxon>Polyporales</taxon>
        <taxon>Polyporaceae</taxon>
        <taxon>Trametes</taxon>
    </lineage>
</organism>
<dbReference type="InterPro" id="IPR039191">
    <property type="entry name" value="Nopp140-like"/>
</dbReference>
<feature type="compositionally biased region" description="Basic and acidic residues" evidence="1">
    <location>
        <begin position="298"/>
        <end position="309"/>
    </location>
</feature>
<dbReference type="PANTHER" id="PTHR23216">
    <property type="entry name" value="NUCLEOLAR AND COILED-BODY PHOSPHOPROTEIN 1"/>
    <property type="match status" value="1"/>
</dbReference>
<feature type="compositionally biased region" description="Acidic residues" evidence="1">
    <location>
        <begin position="78"/>
        <end position="92"/>
    </location>
</feature>
<feature type="region of interest" description="Disordered" evidence="1">
    <location>
        <begin position="67"/>
        <end position="349"/>
    </location>
</feature>